<dbReference type="EMBL" id="MN740698">
    <property type="protein sequence ID" value="QHU08719.1"/>
    <property type="molecule type" value="Genomic_DNA"/>
</dbReference>
<evidence type="ECO:0000256" key="3">
    <source>
        <dbReference type="ARBA" id="ARBA00023002"/>
    </source>
</evidence>
<dbReference type="GO" id="GO:0004748">
    <property type="term" value="F:ribonucleoside-diphosphate reductase activity, thioredoxin disulfide as acceptor"/>
    <property type="evidence" value="ECO:0007669"/>
    <property type="project" value="UniProtKB-EC"/>
</dbReference>
<evidence type="ECO:0000259" key="5">
    <source>
        <dbReference type="Pfam" id="PF00317"/>
    </source>
</evidence>
<dbReference type="InterPro" id="IPR013509">
    <property type="entry name" value="RNR_lsu_N"/>
</dbReference>
<reference evidence="7" key="1">
    <citation type="journal article" date="2020" name="Nature">
        <title>Giant virus diversity and host interactions through global metagenomics.</title>
        <authorList>
            <person name="Schulz F."/>
            <person name="Roux S."/>
            <person name="Paez-Espino D."/>
            <person name="Jungbluth S."/>
            <person name="Walsh D.A."/>
            <person name="Denef V.J."/>
            <person name="McMahon K.D."/>
            <person name="Konstantinidis K.T."/>
            <person name="Eloe-Fadrosh E.A."/>
            <person name="Kyrpides N.C."/>
            <person name="Woyke T."/>
        </authorList>
    </citation>
    <scope>NUCLEOTIDE SEQUENCE</scope>
    <source>
        <strain evidence="7">GVMAG-S-1063924-116</strain>
    </source>
</reference>
<dbReference type="NCBIfam" id="TIGR02506">
    <property type="entry name" value="NrdE_NrdA"/>
    <property type="match status" value="1"/>
</dbReference>
<feature type="domain" description="Ribonucleotide reductase large subunit N-terminal" evidence="5">
    <location>
        <begin position="83"/>
        <end position="149"/>
    </location>
</feature>
<dbReference type="InterPro" id="IPR000788">
    <property type="entry name" value="RNR_lg_C"/>
</dbReference>
<dbReference type="GO" id="GO:0009263">
    <property type="term" value="P:deoxyribonucleotide biosynthetic process"/>
    <property type="evidence" value="ECO:0007669"/>
    <property type="project" value="InterPro"/>
</dbReference>
<dbReference type="SUPFAM" id="SSF51998">
    <property type="entry name" value="PFL-like glycyl radical enzymes"/>
    <property type="match status" value="1"/>
</dbReference>
<feature type="compositionally biased region" description="Basic and acidic residues" evidence="4">
    <location>
        <begin position="777"/>
        <end position="788"/>
    </location>
</feature>
<comment type="similarity">
    <text evidence="1">Belongs to the ribonucleoside diphosphate reductase large chain family.</text>
</comment>
<feature type="domain" description="Ribonucleotide reductase large subunit C-terminal" evidence="6">
    <location>
        <begin position="156"/>
        <end position="767"/>
    </location>
</feature>
<dbReference type="UniPathway" id="UPA00326"/>
<dbReference type="Pfam" id="PF00317">
    <property type="entry name" value="Ribonuc_red_lgN"/>
    <property type="match status" value="1"/>
</dbReference>
<sequence length="817" mass="91540">MPAVSPFSEALSLAKSDVTSRGSYRAGKMLYDYIRSTSPSSIAKYVSTFKTILDPGVATFMMKHAKELDTVMADFKVTEIQWMSADTFNKAYLTSLPTTDLVENIEQCWMRVSCYFAMRDGVDSVVNCYKSLINGNITPPSPVIFNGGKLKGTECSCFLLKVDDNLDSIFETQLAFSKFSAAGGGIGINMSALRTSDLSTGGQSCGQTGWGKLYDASFNQIRRSYRKAAGTLFCNWYNLEVLKFIGSSVKSQSDHERTYHSASTAVWTSYLFFRRAMDNKDITLFCAKYTSHLDNLFMDDFNRAYVQLEMSLDVPEDCRKTISARRLLNEIASCRVNSGAPFVLNFDAASFRSMHRMSGTPDRVHSNLCVEMMMRIPKVKVGKEEKRLIAVCNLSSINLASLVTKRYAGDFKDCVDFETLASSVHTAVRNINNSIEITKDPLEGHMFKTIMSNAVTVINKLDKAIGLGVMGFADMIYRLDLIIGSEEVYELNKIVFACIYWNAMLESVRLAAKYGAHESFRQTPLALGKFDFDLWNEESEHLANSKFIFPEGVDKETKFKLDLDKIVPVHPSVWGQTDGFSIRSAGESPSRYASTWEDLSYAVIRYGTRNSLLTAIMPTATSSQCRGLSEGTEIPQTNFYGRVTLSGTYLVFNQELERDLVSKGLWDDRITRHIAVREGSVQYLCDFMISELGVSEEHRPFLERLQKKYATAFEIDQSVLIRLMKERSPYISHSQSFSSFNSVNTVQDQCSFIVKSMYSRAKTIAYYSRSGLKAEGEKDRSSRIKLPDQAEVEEPGSESKASLPMMCDGDTCTACSS</sequence>
<dbReference type="PANTHER" id="PTHR11573">
    <property type="entry name" value="RIBONUCLEOSIDE-DIPHOSPHATE REDUCTASE LARGE CHAIN"/>
    <property type="match status" value="1"/>
</dbReference>
<protein>
    <recommendedName>
        <fullName evidence="2">ribonucleoside-diphosphate reductase</fullName>
        <ecNumber evidence="2">1.17.4.1</ecNumber>
    </recommendedName>
</protein>
<dbReference type="PANTHER" id="PTHR11573:SF6">
    <property type="entry name" value="RIBONUCLEOSIDE-DIPHOSPHATE REDUCTASE LARGE SUBUNIT"/>
    <property type="match status" value="1"/>
</dbReference>
<dbReference type="GO" id="GO:0005971">
    <property type="term" value="C:ribonucleoside-diphosphate reductase complex"/>
    <property type="evidence" value="ECO:0007669"/>
    <property type="project" value="TreeGrafter"/>
</dbReference>
<organism evidence="7">
    <name type="scientific">viral metagenome</name>
    <dbReference type="NCBI Taxonomy" id="1070528"/>
    <lineage>
        <taxon>unclassified sequences</taxon>
        <taxon>metagenomes</taxon>
        <taxon>organismal metagenomes</taxon>
    </lineage>
</organism>
<accession>A0A6C0JT28</accession>
<dbReference type="Gene3D" id="3.20.70.20">
    <property type="match status" value="1"/>
</dbReference>
<dbReference type="InterPro" id="IPR039718">
    <property type="entry name" value="Rrm1"/>
</dbReference>
<proteinExistence type="inferred from homology"/>
<dbReference type="InterPro" id="IPR013346">
    <property type="entry name" value="NrdE_NrdA_C"/>
</dbReference>
<dbReference type="InterPro" id="IPR008926">
    <property type="entry name" value="RNR_R1-su_N"/>
</dbReference>
<dbReference type="AlphaFoldDB" id="A0A6C0JT28"/>
<dbReference type="Pfam" id="PF02867">
    <property type="entry name" value="Ribonuc_red_lgC"/>
    <property type="match status" value="1"/>
</dbReference>
<keyword evidence="3" id="KW-0560">Oxidoreductase</keyword>
<name>A0A6C0JT28_9ZZZZ</name>
<evidence type="ECO:0000256" key="4">
    <source>
        <dbReference type="SAM" id="MobiDB-lite"/>
    </source>
</evidence>
<dbReference type="SUPFAM" id="SSF48168">
    <property type="entry name" value="R1 subunit of ribonucleotide reductase, N-terminal domain"/>
    <property type="match status" value="1"/>
</dbReference>
<feature type="region of interest" description="Disordered" evidence="4">
    <location>
        <begin position="777"/>
        <end position="803"/>
    </location>
</feature>
<dbReference type="GO" id="GO:0005524">
    <property type="term" value="F:ATP binding"/>
    <property type="evidence" value="ECO:0007669"/>
    <property type="project" value="InterPro"/>
</dbReference>
<dbReference type="EC" id="1.17.4.1" evidence="2"/>
<dbReference type="PRINTS" id="PR01183">
    <property type="entry name" value="RIBORDTASEM1"/>
</dbReference>
<evidence type="ECO:0000256" key="2">
    <source>
        <dbReference type="ARBA" id="ARBA00012274"/>
    </source>
</evidence>
<evidence type="ECO:0000256" key="1">
    <source>
        <dbReference type="ARBA" id="ARBA00010406"/>
    </source>
</evidence>
<evidence type="ECO:0000259" key="6">
    <source>
        <dbReference type="Pfam" id="PF02867"/>
    </source>
</evidence>
<evidence type="ECO:0000313" key="7">
    <source>
        <dbReference type="EMBL" id="QHU08719.1"/>
    </source>
</evidence>